<dbReference type="PANTHER" id="PTHR30024:SF46">
    <property type="entry name" value="ABC TRANSPORTER, SUBSTRATE-BINDING LIPOPROTEIN"/>
    <property type="match status" value="1"/>
</dbReference>
<keyword evidence="1" id="KW-0732">Signal</keyword>
<evidence type="ECO:0000313" key="3">
    <source>
        <dbReference type="Proteomes" id="UP000886750"/>
    </source>
</evidence>
<evidence type="ECO:0000313" key="2">
    <source>
        <dbReference type="EMBL" id="HIY97612.1"/>
    </source>
</evidence>
<dbReference type="Proteomes" id="UP000886750">
    <property type="component" value="Unassembled WGS sequence"/>
</dbReference>
<evidence type="ECO:0000256" key="1">
    <source>
        <dbReference type="SAM" id="SignalP"/>
    </source>
</evidence>
<comment type="caution">
    <text evidence="2">The sequence shown here is derived from an EMBL/GenBank/DDBJ whole genome shotgun (WGS) entry which is preliminary data.</text>
</comment>
<protein>
    <recommendedName>
        <fullName evidence="4">ABC transporter substrate-binding protein</fullName>
    </recommendedName>
</protein>
<feature type="signal peptide" evidence="1">
    <location>
        <begin position="1"/>
        <end position="22"/>
    </location>
</feature>
<dbReference type="EMBL" id="DXCQ01000074">
    <property type="protein sequence ID" value="HIY97612.1"/>
    <property type="molecule type" value="Genomic_DNA"/>
</dbReference>
<dbReference type="PROSITE" id="PS51257">
    <property type="entry name" value="PROKAR_LIPOPROTEIN"/>
    <property type="match status" value="1"/>
</dbReference>
<sequence length="342" mass="36466">MKRALTVFLSVCMLAFGAAAFAACGDGNEEKGNGEDTTVEVYLPDGTPALAMAKAMTEGVDIEGYDINFHIIAAGSIGTVFTATDADLAIMPTIGAATNFTKGTKIQLVSTNVFGNLYIVGVNSEVDSLDDLIGKLVYTTAATTIQLLQYLLDQNGIAYDSGDAATSGQVTLRSFNSAAEITPLLKKAETEGTEAYGVLGEPQVTQCKANVTSAQTVIDFQKEWKDITQFDGYPQASLIVKNDFSAEHGAFVKAFAQALEDNGEWLSSESNIAAFKQALVAYNEAQGEDGYQTSLATLTMTTETIEGCNLDYQSAGTVKDSVKDYIKRLSGTELSDDFFYIV</sequence>
<reference evidence="2" key="2">
    <citation type="submission" date="2021-04" db="EMBL/GenBank/DDBJ databases">
        <authorList>
            <person name="Gilroy R."/>
        </authorList>
    </citation>
    <scope>NUCLEOTIDE SEQUENCE</scope>
    <source>
        <strain evidence="2">1345</strain>
    </source>
</reference>
<evidence type="ECO:0008006" key="4">
    <source>
        <dbReference type="Google" id="ProtNLM"/>
    </source>
</evidence>
<proteinExistence type="predicted"/>
<reference evidence="2" key="1">
    <citation type="journal article" date="2021" name="PeerJ">
        <title>Extensive microbial diversity within the chicken gut microbiome revealed by metagenomics and culture.</title>
        <authorList>
            <person name="Gilroy R."/>
            <person name="Ravi A."/>
            <person name="Getino M."/>
            <person name="Pursley I."/>
            <person name="Horton D.L."/>
            <person name="Alikhan N.F."/>
            <person name="Baker D."/>
            <person name="Gharbi K."/>
            <person name="Hall N."/>
            <person name="Watson M."/>
            <person name="Adriaenssens E.M."/>
            <person name="Foster-Nyarko E."/>
            <person name="Jarju S."/>
            <person name="Secka A."/>
            <person name="Antonio M."/>
            <person name="Oren A."/>
            <person name="Chaudhuri R.R."/>
            <person name="La Ragione R."/>
            <person name="Hildebrand F."/>
            <person name="Pallen M.J."/>
        </authorList>
    </citation>
    <scope>NUCLEOTIDE SEQUENCE</scope>
    <source>
        <strain evidence="2">1345</strain>
    </source>
</reference>
<accession>A0A9D1ZW85</accession>
<feature type="chain" id="PRO_5038932930" description="ABC transporter substrate-binding protein" evidence="1">
    <location>
        <begin position="23"/>
        <end position="342"/>
    </location>
</feature>
<dbReference type="Gene3D" id="3.40.190.10">
    <property type="entry name" value="Periplasmic binding protein-like II"/>
    <property type="match status" value="2"/>
</dbReference>
<name>A0A9D1ZW85_9FIRM</name>
<organism evidence="2 3">
    <name type="scientific">Candidatus Borkfalkia excrementigallinarum</name>
    <dbReference type="NCBI Taxonomy" id="2838506"/>
    <lineage>
        <taxon>Bacteria</taxon>
        <taxon>Bacillati</taxon>
        <taxon>Bacillota</taxon>
        <taxon>Clostridia</taxon>
        <taxon>Christensenellales</taxon>
        <taxon>Christensenellaceae</taxon>
        <taxon>Candidatus Borkfalkia</taxon>
    </lineage>
</organism>
<dbReference type="AlphaFoldDB" id="A0A9D1ZW85"/>
<dbReference type="SUPFAM" id="SSF53850">
    <property type="entry name" value="Periplasmic binding protein-like II"/>
    <property type="match status" value="1"/>
</dbReference>
<gene>
    <name evidence="2" type="ORF">H9729_07975</name>
</gene>
<dbReference type="PANTHER" id="PTHR30024">
    <property type="entry name" value="ALIPHATIC SULFONATES-BINDING PROTEIN-RELATED"/>
    <property type="match status" value="1"/>
</dbReference>